<accession>A0A1G6Z8W7</accession>
<feature type="transmembrane region" description="Helical" evidence="2">
    <location>
        <begin position="697"/>
        <end position="715"/>
    </location>
</feature>
<feature type="compositionally biased region" description="Polar residues" evidence="1">
    <location>
        <begin position="301"/>
        <end position="315"/>
    </location>
</feature>
<keyword evidence="2" id="KW-0812">Transmembrane</keyword>
<keyword evidence="2" id="KW-1133">Transmembrane helix</keyword>
<feature type="compositionally biased region" description="Polar residues" evidence="1">
    <location>
        <begin position="438"/>
        <end position="449"/>
    </location>
</feature>
<dbReference type="NCBIfam" id="TIGR03769">
    <property type="entry name" value="P_ac_wall_RPT"/>
    <property type="match status" value="2"/>
</dbReference>
<feature type="region of interest" description="Disordered" evidence="1">
    <location>
        <begin position="667"/>
        <end position="688"/>
    </location>
</feature>
<dbReference type="InterPro" id="IPR022435">
    <property type="entry name" value="Surface-anchored_actinobac"/>
</dbReference>
<reference evidence="5" key="1">
    <citation type="submission" date="2016-10" db="EMBL/GenBank/DDBJ databases">
        <authorList>
            <person name="de Groot N.N."/>
        </authorList>
    </citation>
    <scope>NUCLEOTIDE SEQUENCE [LARGE SCALE GENOMIC DNA]</scope>
    <source>
        <strain evidence="5">DSM 20639</strain>
    </source>
</reference>
<dbReference type="NCBIfam" id="NF038134">
    <property type="entry name" value="choice_anch_M"/>
    <property type="match status" value="3"/>
</dbReference>
<dbReference type="AlphaFoldDB" id="A0A1G6Z8W7"/>
<feature type="compositionally biased region" description="Polar residues" evidence="1">
    <location>
        <begin position="329"/>
        <end position="352"/>
    </location>
</feature>
<keyword evidence="6" id="KW-1185">Reference proteome</keyword>
<gene>
    <name evidence="4" type="ORF">R6G71_07350</name>
    <name evidence="5" type="ORF">SAMN05421878_10127</name>
</gene>
<dbReference type="Proteomes" id="UP000182744">
    <property type="component" value="Unassembled WGS sequence"/>
</dbReference>
<dbReference type="RefSeq" id="WP_074660564.1">
    <property type="nucleotide sequence ID" value="NZ_FNAU01000001.1"/>
</dbReference>
<reference evidence="6" key="2">
    <citation type="submission" date="2016-10" db="EMBL/GenBank/DDBJ databases">
        <authorList>
            <person name="Varghese N."/>
        </authorList>
    </citation>
    <scope>NUCLEOTIDE SEQUENCE [LARGE SCALE GENOMIC DNA]</scope>
    <source>
        <strain evidence="6">DSM 20639</strain>
    </source>
</reference>
<evidence type="ECO:0000313" key="5">
    <source>
        <dbReference type="EMBL" id="SDD99129.1"/>
    </source>
</evidence>
<sequence length="724" mass="74371">MRSTFTRRTRGTIAALAALAISGLGLSSPAFAAGTSSQPATHNAILLNKGVTAPNVCANPVHNTLTLETGHTDIFNPVVNGDGISLVLKEDASKPGTGVFRNPNYVIFGVREGAFQKQTAQFSEIGTSGYLLPANQDQNLVWPGWDSLMLANDAKYENPVSVRYVFDTVTGPGRAFVFGSGAFGELNPRLNTGGTQITDGFYVEQGFLAHEHVNWLFEKPGDYVFTVHAEVHAQDGNVYHSEQARYRWAVGDAAIAQAKETAAAESAVRCAGENGALDPAATAKEEEGLAAAQVVKAETAGTTETGQDGSNQSDAGKNDAANSAAPGTGTDTNNSQNNAGQQTGSPDATSGKDNAGNNAPAGNQGGAQSTAPDADQGGAQGDVTLSPVATGADNGSPEAPAAGGTAAGGGQEICLPTEVKKEVSKEEAEKVKAGGSQGATTADSGTTKLGDSHTIPANTHVHPNWIFTKPGTYKVHFTAAATLKSGEKVSTPVTLTFNVGGSGNANDGHFDLGATVKDGKLVPLVKDDRRQPAQWVDPASLTFGLGDKAKTKAPAGLEFIAPAGAEIYTISATQVAGVPWLGMNTMNSDFLSQTTGELHWTLQGVDGPGALAVFTSGNLGQTVGEHWFGGLAGKGDAQAPAGTTGQAPQNAKVSEENGKYYVTTIEGRTPSGEPCELDPAKRPGGKLSHTGADTTSATVLAGMFLFAGACAVISGNRSYRRRQA</sequence>
<protein>
    <submittedName>
        <fullName evidence="4">Choice-of-anchor M domain-containing protein</fullName>
    </submittedName>
    <submittedName>
        <fullName evidence="5">Surface-anchored protein</fullName>
    </submittedName>
</protein>
<evidence type="ECO:0000256" key="3">
    <source>
        <dbReference type="SAM" id="SignalP"/>
    </source>
</evidence>
<feature type="chain" id="PRO_5010292324" evidence="3">
    <location>
        <begin position="33"/>
        <end position="724"/>
    </location>
</feature>
<feature type="compositionally biased region" description="Low complexity" evidence="1">
    <location>
        <begin position="354"/>
        <end position="368"/>
    </location>
</feature>
<evidence type="ECO:0000313" key="4">
    <source>
        <dbReference type="EMBL" id="MDY5153852.1"/>
    </source>
</evidence>
<feature type="signal peptide" evidence="3">
    <location>
        <begin position="1"/>
        <end position="32"/>
    </location>
</feature>
<evidence type="ECO:0000313" key="6">
    <source>
        <dbReference type="Proteomes" id="UP000182744"/>
    </source>
</evidence>
<evidence type="ECO:0000256" key="2">
    <source>
        <dbReference type="SAM" id="Phobius"/>
    </source>
</evidence>
<name>A0A1G6Z8W7_9ACTO</name>
<keyword evidence="3" id="KW-0732">Signal</keyword>
<dbReference type="EMBL" id="JAWNFU010000004">
    <property type="protein sequence ID" value="MDY5153852.1"/>
    <property type="molecule type" value="Genomic_DNA"/>
</dbReference>
<proteinExistence type="predicted"/>
<evidence type="ECO:0000256" key="1">
    <source>
        <dbReference type="SAM" id="MobiDB-lite"/>
    </source>
</evidence>
<reference evidence="4" key="3">
    <citation type="submission" date="2023-10" db="EMBL/GenBank/DDBJ databases">
        <title>Whole Genome based description of the genera Actinobaculum and Actinotignum reveals a complex phylogenetic relationship within the species included in the genus Actinotignum.</title>
        <authorList>
            <person name="Jensen C.S."/>
            <person name="Dargis R."/>
            <person name="Kemp M."/>
            <person name="Christensen J.J."/>
        </authorList>
    </citation>
    <scope>NUCLEOTIDE SEQUENCE</scope>
    <source>
        <strain evidence="4">Actinobaculum_suis_CCUG19206T</strain>
    </source>
</reference>
<dbReference type="EMBL" id="FNAU01000001">
    <property type="protein sequence ID" value="SDD99129.1"/>
    <property type="molecule type" value="Genomic_DNA"/>
</dbReference>
<feature type="region of interest" description="Disordered" evidence="1">
    <location>
        <begin position="301"/>
        <end position="411"/>
    </location>
</feature>
<feature type="region of interest" description="Disordered" evidence="1">
    <location>
        <begin position="425"/>
        <end position="456"/>
    </location>
</feature>
<organism evidence="5 6">
    <name type="scientific">Actinobaculum suis</name>
    <dbReference type="NCBI Taxonomy" id="1657"/>
    <lineage>
        <taxon>Bacteria</taxon>
        <taxon>Bacillati</taxon>
        <taxon>Actinomycetota</taxon>
        <taxon>Actinomycetes</taxon>
        <taxon>Actinomycetales</taxon>
        <taxon>Actinomycetaceae</taxon>
        <taxon>Actinobaculum</taxon>
    </lineage>
</organism>
<dbReference type="Proteomes" id="UP001273799">
    <property type="component" value="Unassembled WGS sequence"/>
</dbReference>
<keyword evidence="2" id="KW-0472">Membrane</keyword>